<dbReference type="EMBL" id="JASBWS010000002">
    <property type="protein sequence ID" value="KAJ9117251.1"/>
    <property type="molecule type" value="Genomic_DNA"/>
</dbReference>
<organism evidence="1 2">
    <name type="scientific">Naganishia adeliensis</name>
    <dbReference type="NCBI Taxonomy" id="92952"/>
    <lineage>
        <taxon>Eukaryota</taxon>
        <taxon>Fungi</taxon>
        <taxon>Dikarya</taxon>
        <taxon>Basidiomycota</taxon>
        <taxon>Agaricomycotina</taxon>
        <taxon>Tremellomycetes</taxon>
        <taxon>Filobasidiales</taxon>
        <taxon>Filobasidiaceae</taxon>
        <taxon>Naganishia</taxon>
    </lineage>
</organism>
<evidence type="ECO:0000313" key="2">
    <source>
        <dbReference type="Proteomes" id="UP001230649"/>
    </source>
</evidence>
<comment type="caution">
    <text evidence="1">The sequence shown here is derived from an EMBL/GenBank/DDBJ whole genome shotgun (WGS) entry which is preliminary data.</text>
</comment>
<sequence length="511" mass="58484">MCCQAKWKREAIPDHKFDFIDTADFHMDDWFTRFRYAFVYIFLLKDLAVIAADIYTATTMIASSTWTNVIYKKCGNDCAIKIPFDVAKWVFVGCIIFGFLLIGWESWKARKVIRSRDIAFAFTNVMANDYLSLKSYDTFCFFCQISNSTKKKDEFAFFCFFTFKGWKRLLLSDGPRQAINACTLYSFAYANNFQTHDLHAYWDNSISTLLLLLAMIGTVLLFVCSLLLLLVGAICYVPLVCYIQGNLKEYCCHKIDKRIAELLRHRQRLRVREQLAFEKQLGDEGILKDKNGKVIKTMALPTLPTLDFTEEDEDTRMRTERSGKRKSIARFARSLSRKAKKRPERRPGMGLAAHEAGVGLPPMSHAASPYSEPHDAYPLQQGYFGRSTTTDDPYGSQVNLAGQAAPFAGSYDAPAYPQLTSPYAEYPATSPHPAHRPIHGVHHSSPRSPQRSLPYLRDHEDRSNLAYDHSINEPAAVYQESIGRQEHAWQQHQQPDWAPQSHHPRSRPQPF</sequence>
<name>A0ACC2X2G9_9TREE</name>
<protein>
    <submittedName>
        <fullName evidence="1">Uncharacterized protein</fullName>
    </submittedName>
</protein>
<dbReference type="Proteomes" id="UP001230649">
    <property type="component" value="Unassembled WGS sequence"/>
</dbReference>
<accession>A0ACC2X2G9</accession>
<proteinExistence type="predicted"/>
<gene>
    <name evidence="1" type="ORF">QFC20_000396</name>
</gene>
<evidence type="ECO:0000313" key="1">
    <source>
        <dbReference type="EMBL" id="KAJ9117251.1"/>
    </source>
</evidence>
<reference evidence="1" key="1">
    <citation type="submission" date="2023-04" db="EMBL/GenBank/DDBJ databases">
        <title>Draft Genome sequencing of Naganishia species isolated from polar environments using Oxford Nanopore Technology.</title>
        <authorList>
            <person name="Leo P."/>
            <person name="Venkateswaran K."/>
        </authorList>
    </citation>
    <scope>NUCLEOTIDE SEQUENCE</scope>
    <source>
        <strain evidence="1">MNA-CCFEE 5262</strain>
    </source>
</reference>
<keyword evidence="2" id="KW-1185">Reference proteome</keyword>